<protein>
    <submittedName>
        <fullName evidence="2">Uncharacterized protein</fullName>
    </submittedName>
</protein>
<gene>
    <name evidence="2" type="ORF">Hokovirus_1_190</name>
</gene>
<organism evidence="2">
    <name type="scientific">Hokovirus HKV1</name>
    <dbReference type="NCBI Taxonomy" id="1977638"/>
    <lineage>
        <taxon>Viruses</taxon>
        <taxon>Varidnaviria</taxon>
        <taxon>Bamfordvirae</taxon>
        <taxon>Nucleocytoviricota</taxon>
        <taxon>Megaviricetes</taxon>
        <taxon>Imitervirales</taxon>
        <taxon>Mimiviridae</taxon>
        <taxon>Klosneuvirinae</taxon>
        <taxon>Hokovirus</taxon>
    </lineage>
</organism>
<evidence type="ECO:0000313" key="2">
    <source>
        <dbReference type="EMBL" id="ARF10311.1"/>
    </source>
</evidence>
<feature type="transmembrane region" description="Helical" evidence="1">
    <location>
        <begin position="20"/>
        <end position="40"/>
    </location>
</feature>
<evidence type="ECO:0000256" key="1">
    <source>
        <dbReference type="SAM" id="Phobius"/>
    </source>
</evidence>
<sequence>MPSISNSLGNIINTKKIKPYYILIIIFMVIIIIIFSGRIFNIKNKYYYIFELFVLLLISSIIILSIIIKNIDYGTNIYLDAFSDTFNTRGSRNFFAIVSLILFIMYIYEVPLYNNNDRSSIFNAITLNNNNYVSNKSVGLFWIIIFTLYISVSVYLSTS</sequence>
<keyword evidence="1" id="KW-0812">Transmembrane</keyword>
<keyword evidence="1" id="KW-1133">Transmembrane helix</keyword>
<feature type="transmembrane region" description="Helical" evidence="1">
    <location>
        <begin position="46"/>
        <end position="68"/>
    </location>
</feature>
<keyword evidence="1" id="KW-0472">Membrane</keyword>
<proteinExistence type="predicted"/>
<accession>A0A1V0SF58</accession>
<feature type="transmembrane region" description="Helical" evidence="1">
    <location>
        <begin position="89"/>
        <end position="108"/>
    </location>
</feature>
<dbReference type="EMBL" id="KY684103">
    <property type="protein sequence ID" value="ARF10311.1"/>
    <property type="molecule type" value="Genomic_DNA"/>
</dbReference>
<reference evidence="2" key="1">
    <citation type="journal article" date="2017" name="Science">
        <title>Giant viruses with an expanded complement of translation system components.</title>
        <authorList>
            <person name="Schulz F."/>
            <person name="Yutin N."/>
            <person name="Ivanova N.N."/>
            <person name="Ortega D.R."/>
            <person name="Lee T.K."/>
            <person name="Vierheilig J."/>
            <person name="Daims H."/>
            <person name="Horn M."/>
            <person name="Wagner M."/>
            <person name="Jensen G.J."/>
            <person name="Kyrpides N.C."/>
            <person name="Koonin E.V."/>
            <person name="Woyke T."/>
        </authorList>
    </citation>
    <scope>NUCLEOTIDE SEQUENCE</scope>
    <source>
        <strain evidence="2">HKV1</strain>
    </source>
</reference>
<feature type="transmembrane region" description="Helical" evidence="1">
    <location>
        <begin position="139"/>
        <end position="158"/>
    </location>
</feature>
<name>A0A1V0SF58_9VIRU</name>